<feature type="compositionally biased region" description="Polar residues" evidence="1">
    <location>
        <begin position="1"/>
        <end position="18"/>
    </location>
</feature>
<dbReference type="AlphaFoldDB" id="C5K9U3"/>
<dbReference type="EMBL" id="GG671513">
    <property type="protein sequence ID" value="EER18865.1"/>
    <property type="molecule type" value="Genomic_DNA"/>
</dbReference>
<evidence type="ECO:0000313" key="2">
    <source>
        <dbReference type="EMBL" id="EER18865.1"/>
    </source>
</evidence>
<dbReference type="InParanoid" id="C5K9U3"/>
<evidence type="ECO:0008006" key="4">
    <source>
        <dbReference type="Google" id="ProtNLM"/>
    </source>
</evidence>
<keyword evidence="3" id="KW-1185">Reference proteome</keyword>
<organism evidence="3">
    <name type="scientific">Perkinsus marinus (strain ATCC 50983 / TXsc)</name>
    <dbReference type="NCBI Taxonomy" id="423536"/>
    <lineage>
        <taxon>Eukaryota</taxon>
        <taxon>Sar</taxon>
        <taxon>Alveolata</taxon>
        <taxon>Perkinsozoa</taxon>
        <taxon>Perkinsea</taxon>
        <taxon>Perkinsida</taxon>
        <taxon>Perkinsidae</taxon>
        <taxon>Perkinsus</taxon>
    </lineage>
</organism>
<dbReference type="OrthoDB" id="466917at2759"/>
<evidence type="ECO:0000256" key="1">
    <source>
        <dbReference type="SAM" id="MobiDB-lite"/>
    </source>
</evidence>
<dbReference type="RefSeq" id="XP_002787069.1">
    <property type="nucleotide sequence ID" value="XM_002787023.1"/>
</dbReference>
<accession>C5K9U3</accession>
<dbReference type="Proteomes" id="UP000007800">
    <property type="component" value="Unassembled WGS sequence"/>
</dbReference>
<proteinExistence type="predicted"/>
<reference evidence="2 3" key="1">
    <citation type="submission" date="2008-07" db="EMBL/GenBank/DDBJ databases">
        <authorList>
            <person name="El-Sayed N."/>
            <person name="Caler E."/>
            <person name="Inman J."/>
            <person name="Amedeo P."/>
            <person name="Hass B."/>
            <person name="Wortman J."/>
        </authorList>
    </citation>
    <scope>NUCLEOTIDE SEQUENCE [LARGE SCALE GENOMIC DNA]</scope>
    <source>
        <strain evidence="3">ATCC 50983 / TXsc</strain>
    </source>
</reference>
<feature type="region of interest" description="Disordered" evidence="1">
    <location>
        <begin position="169"/>
        <end position="205"/>
    </location>
</feature>
<gene>
    <name evidence="2" type="ORF">Pmar_PMAR006489</name>
</gene>
<feature type="region of interest" description="Disordered" evidence="1">
    <location>
        <begin position="1"/>
        <end position="39"/>
    </location>
</feature>
<name>C5K9U3_PERM5</name>
<evidence type="ECO:0000313" key="3">
    <source>
        <dbReference type="Proteomes" id="UP000007800"/>
    </source>
</evidence>
<protein>
    <recommendedName>
        <fullName evidence="4">CCHC-type domain-containing protein</fullName>
    </recommendedName>
</protein>
<dbReference type="GeneID" id="9049260"/>
<sequence>MTPSPGNTPIASSDQQHQAPPLRPTDDPSAASQVDGDREAKKLEEIKNIDAERDGSFQKVVAVISAMEEKRIYKGDLMWINRGLAMLTNIYSKACEDLARERDRTISVLEECAVLKAQLESLESRKTHWADLVDTPTASFRPEIDLTLEPTYPGNTQPARPVTLPVPTRRTRTLEGRAVETGPRRPPPPPQSSITRRRSPAIGAGKATAAAGAWRVVQGRKQQGAAKAKAKAQPRQAAPTAKVEKLCMVINKTDLIGGQPPSRWPTPSDETFNFIQKAFEKEATKGTGPRWKIKGTWKIRTGVAIEVDDLWTQQQILRAAEASKTITAAPLPSKQTDLRLRDVPSHYSESQILTELKESNGMGDNWQVLKLTRVNTTSQTRHVIVRGDEEDVNKLLGGKKEAQLFLGLGRIKVYRHNFVRVCYTCGHRHPPTDSCNEHPPRCVWCGSSDHQMKECSKSKDDTSRQCCYCGAHGHGAIEFSRCDQLRRQGVRAQ</sequence>